<evidence type="ECO:0000259" key="5">
    <source>
        <dbReference type="PROSITE" id="PS50893"/>
    </source>
</evidence>
<dbReference type="SMART" id="SM00382">
    <property type="entry name" value="AAA"/>
    <property type="match status" value="1"/>
</dbReference>
<evidence type="ECO:0000256" key="3">
    <source>
        <dbReference type="ARBA" id="ARBA00022741"/>
    </source>
</evidence>
<comment type="similarity">
    <text evidence="1">Belongs to the ABC transporter superfamily.</text>
</comment>
<comment type="caution">
    <text evidence="6">The sequence shown here is derived from an EMBL/GenBank/DDBJ whole genome shotgun (WGS) entry which is preliminary data.</text>
</comment>
<keyword evidence="4 6" id="KW-0067">ATP-binding</keyword>
<evidence type="ECO:0000256" key="4">
    <source>
        <dbReference type="ARBA" id="ARBA00022840"/>
    </source>
</evidence>
<feature type="domain" description="ABC transporter" evidence="5">
    <location>
        <begin position="10"/>
        <end position="244"/>
    </location>
</feature>
<dbReference type="InterPro" id="IPR027417">
    <property type="entry name" value="P-loop_NTPase"/>
</dbReference>
<reference evidence="6" key="1">
    <citation type="journal article" date="2023" name="Microbiol Resour">
        <title>Genome Sequences of Rhodoplanes serenus and Two Thermotolerant Strains, Rhodoplanes tepidamans and 'Rhodoplanes cryptolactis,' Further Refine the Genus.</title>
        <authorList>
            <person name="Rayyan A.A."/>
            <person name="Kyndt J.A."/>
        </authorList>
    </citation>
    <scope>NUCLEOTIDE SEQUENCE</scope>
    <source>
        <strain evidence="6">DSM 9987</strain>
    </source>
</reference>
<dbReference type="RefSeq" id="WP_272775229.1">
    <property type="nucleotide sequence ID" value="NZ_JAQQLI010000001.1"/>
</dbReference>
<protein>
    <submittedName>
        <fullName evidence="6">ATP-binding cassette domain-containing protein</fullName>
    </submittedName>
</protein>
<dbReference type="Gene3D" id="3.40.50.300">
    <property type="entry name" value="P-loop containing nucleotide triphosphate hydrolases"/>
    <property type="match status" value="1"/>
</dbReference>
<dbReference type="PANTHER" id="PTHR45772:SF9">
    <property type="entry name" value="CONSERVED COMPONENT OF ABC TRANSPORTER FOR NATURAL AMINO ACIDS"/>
    <property type="match status" value="1"/>
</dbReference>
<accession>A0ABT5J4P6</accession>
<dbReference type="EMBL" id="JAQQLI010000001">
    <property type="protein sequence ID" value="MDC7784386.1"/>
    <property type="molecule type" value="Genomic_DNA"/>
</dbReference>
<dbReference type="GO" id="GO:0005524">
    <property type="term" value="F:ATP binding"/>
    <property type="evidence" value="ECO:0007669"/>
    <property type="project" value="UniProtKB-KW"/>
</dbReference>
<organism evidence="6 7">
    <name type="scientific">Rhodoplanes tepidamans</name>
    <name type="common">Rhodoplanes cryptolactis</name>
    <dbReference type="NCBI Taxonomy" id="200616"/>
    <lineage>
        <taxon>Bacteria</taxon>
        <taxon>Pseudomonadati</taxon>
        <taxon>Pseudomonadota</taxon>
        <taxon>Alphaproteobacteria</taxon>
        <taxon>Hyphomicrobiales</taxon>
        <taxon>Nitrobacteraceae</taxon>
        <taxon>Rhodoplanes</taxon>
    </lineage>
</organism>
<evidence type="ECO:0000256" key="1">
    <source>
        <dbReference type="ARBA" id="ARBA00005417"/>
    </source>
</evidence>
<proteinExistence type="inferred from homology"/>
<evidence type="ECO:0000313" key="7">
    <source>
        <dbReference type="Proteomes" id="UP001165652"/>
    </source>
</evidence>
<dbReference type="PROSITE" id="PS50893">
    <property type="entry name" value="ABC_TRANSPORTER_2"/>
    <property type="match status" value="1"/>
</dbReference>
<dbReference type="SUPFAM" id="SSF52540">
    <property type="entry name" value="P-loop containing nucleoside triphosphate hydrolases"/>
    <property type="match status" value="1"/>
</dbReference>
<keyword evidence="7" id="KW-1185">Reference proteome</keyword>
<dbReference type="Proteomes" id="UP001165652">
    <property type="component" value="Unassembled WGS sequence"/>
</dbReference>
<gene>
    <name evidence="6" type="ORF">PQJ73_01705</name>
</gene>
<sequence>MSEAGAEALLTVDGIGKRFRGVVAVKDVSFTVAPRSVLGLIGPNGSGKTTLLNIVNGVLAPDQGEIRLSGAVTTGRRPSDLAALGVARTFQAARVFSTLTVTQNLFVPLLHQRALERRAAHRRALELLAFVGLERHADRVASELSGGQQRLLEFARTLVTRPKIVLMDEPFAGVHPQIKATLIRCIRETVAAEGASFLIVSHEVPDLVAMSDRMVCLVEGAVAAWGLPADVIREEKVIDGYLGRSEEAA</sequence>
<evidence type="ECO:0000313" key="6">
    <source>
        <dbReference type="EMBL" id="MDC7784386.1"/>
    </source>
</evidence>
<dbReference type="InterPro" id="IPR003439">
    <property type="entry name" value="ABC_transporter-like_ATP-bd"/>
</dbReference>
<keyword evidence="2" id="KW-0813">Transport</keyword>
<evidence type="ECO:0000256" key="2">
    <source>
        <dbReference type="ARBA" id="ARBA00022448"/>
    </source>
</evidence>
<name>A0ABT5J4P6_RHOTP</name>
<dbReference type="PROSITE" id="PS00211">
    <property type="entry name" value="ABC_TRANSPORTER_1"/>
    <property type="match status" value="1"/>
</dbReference>
<dbReference type="PANTHER" id="PTHR45772">
    <property type="entry name" value="CONSERVED COMPONENT OF ABC TRANSPORTER FOR NATURAL AMINO ACIDS-RELATED"/>
    <property type="match status" value="1"/>
</dbReference>
<keyword evidence="3" id="KW-0547">Nucleotide-binding</keyword>
<dbReference type="Pfam" id="PF00005">
    <property type="entry name" value="ABC_tran"/>
    <property type="match status" value="1"/>
</dbReference>
<dbReference type="InterPro" id="IPR003593">
    <property type="entry name" value="AAA+_ATPase"/>
</dbReference>
<dbReference type="InterPro" id="IPR051120">
    <property type="entry name" value="ABC_AA/LPS_Transport"/>
</dbReference>
<dbReference type="InterPro" id="IPR017871">
    <property type="entry name" value="ABC_transporter-like_CS"/>
</dbReference>
<reference evidence="6" key="2">
    <citation type="submission" date="2023-02" db="EMBL/GenBank/DDBJ databases">
        <authorList>
            <person name="Rayyan A."/>
            <person name="Meyer T."/>
            <person name="Kyndt J.A."/>
        </authorList>
    </citation>
    <scope>NUCLEOTIDE SEQUENCE</scope>
    <source>
        <strain evidence="6">DSM 9987</strain>
    </source>
</reference>